<keyword evidence="1" id="KW-0001">2Fe-2S</keyword>
<keyword evidence="2" id="KW-0411">Iron-sulfur</keyword>
<dbReference type="GO" id="GO:0030170">
    <property type="term" value="F:pyridoxal phosphate binding"/>
    <property type="evidence" value="ECO:0007669"/>
    <property type="project" value="InterPro"/>
</dbReference>
<feature type="domain" description="MOSC" evidence="4">
    <location>
        <begin position="46"/>
        <end position="184"/>
    </location>
</feature>
<sequence>MGSVAVAEVDLGKPWQDEGVTVVEVRTSRMKDMRGMASVKTGIYKEKRGERVWCGVEGLEGDEHDLTFHGGPDKALHQYYPGHYPLWRAEFPHNNGSFQPGGFGENLITSGTMNERNVCIGDIILIGSSVLLQVSLPRQPCFKLNSRFGPKNFAPNTWRLSRTGWYYRVLKQGWVQVGDEVRLVDRKWGSWTIERVQEYLHRDTECVEMLEELLGIEEFGGECKKAFRRLLNRAREKDIPKKKEIFKPWVLKEKSKETARVSRFVLERVGKEEGEEVQPGSFVRLRLPGGMLRPYSIVSGTQNQVVLGIAREENSRGGSVYLHDSLTVGEEVMVGNLTASVPFPEQCSKHVFLAGGIGITAFLPHAKKMRRIHLEFSIHFAVRSWQELPFKKEIRELGDRVRVYDASKGERMDIENVIKERGWNSFLYVCGPERMIEGVRTAAGKLGVGDEDIHYEAFAMDVGGDPFTVSVKGDEKKRVVRVGQEESLHEALKREGWAVDSSCEVGNCGTCQVRVCEGRVEHRGSALSEMERKEGVMLSCVSRGVGGAHLVVEV</sequence>
<feature type="domain" description="2Fe-2S ferredoxin-type" evidence="3">
    <location>
        <begin position="467"/>
        <end position="554"/>
    </location>
</feature>
<comment type="caution">
    <text evidence="6">The sequence shown here is derived from an EMBL/GenBank/DDBJ whole genome shotgun (WGS) entry which is preliminary data.</text>
</comment>
<dbReference type="InterPro" id="IPR006058">
    <property type="entry name" value="2Fe2S_fd_BS"/>
</dbReference>
<dbReference type="GO" id="GO:0016491">
    <property type="term" value="F:oxidoreductase activity"/>
    <property type="evidence" value="ECO:0007669"/>
    <property type="project" value="InterPro"/>
</dbReference>
<dbReference type="Gene3D" id="2.40.33.20">
    <property type="entry name" value="PK beta-barrel domain-like"/>
    <property type="match status" value="1"/>
</dbReference>
<dbReference type="AlphaFoldDB" id="A0A9N9LW02"/>
<dbReference type="GO" id="GO:0051537">
    <property type="term" value="F:2 iron, 2 sulfur cluster binding"/>
    <property type="evidence" value="ECO:0007669"/>
    <property type="project" value="UniProtKB-KW"/>
</dbReference>
<gene>
    <name evidence="6" type="ORF">HYALB_00004975</name>
</gene>
<dbReference type="InterPro" id="IPR012675">
    <property type="entry name" value="Beta-grasp_dom_sf"/>
</dbReference>
<dbReference type="PANTHER" id="PTHR30212">
    <property type="entry name" value="PROTEIN YIIM"/>
    <property type="match status" value="1"/>
</dbReference>
<dbReference type="CDD" id="cd00207">
    <property type="entry name" value="fer2"/>
    <property type="match status" value="1"/>
</dbReference>
<keyword evidence="7" id="KW-1185">Reference proteome</keyword>
<name>A0A9N9LW02_9HELO</name>
<evidence type="ECO:0000313" key="6">
    <source>
        <dbReference type="EMBL" id="CAG8979522.1"/>
    </source>
</evidence>
<dbReference type="InterPro" id="IPR017927">
    <property type="entry name" value="FAD-bd_FR_type"/>
</dbReference>
<dbReference type="SUPFAM" id="SSF54292">
    <property type="entry name" value="2Fe-2S ferredoxin-like"/>
    <property type="match status" value="1"/>
</dbReference>
<dbReference type="PROSITE" id="PS51340">
    <property type="entry name" value="MOSC"/>
    <property type="match status" value="1"/>
</dbReference>
<dbReference type="Pfam" id="PF03473">
    <property type="entry name" value="MOSC"/>
    <property type="match status" value="1"/>
</dbReference>
<evidence type="ECO:0000256" key="1">
    <source>
        <dbReference type="ARBA" id="ARBA00022714"/>
    </source>
</evidence>
<evidence type="ECO:0000313" key="7">
    <source>
        <dbReference type="Proteomes" id="UP000701801"/>
    </source>
</evidence>
<reference evidence="6" key="1">
    <citation type="submission" date="2021-07" db="EMBL/GenBank/DDBJ databases">
        <authorList>
            <person name="Durling M."/>
        </authorList>
    </citation>
    <scope>NUCLEOTIDE SEQUENCE</scope>
</reference>
<dbReference type="Gene3D" id="3.40.50.80">
    <property type="entry name" value="Nucleotide-binding domain of ferredoxin-NADP reductase (FNR) module"/>
    <property type="match status" value="1"/>
</dbReference>
<evidence type="ECO:0000259" key="3">
    <source>
        <dbReference type="PROSITE" id="PS51085"/>
    </source>
</evidence>
<dbReference type="PANTHER" id="PTHR30212:SF2">
    <property type="entry name" value="PROTEIN YIIM"/>
    <property type="match status" value="1"/>
</dbReference>
<evidence type="ECO:0000256" key="2">
    <source>
        <dbReference type="ARBA" id="ARBA00023014"/>
    </source>
</evidence>
<dbReference type="SUPFAM" id="SSF50800">
    <property type="entry name" value="PK beta-barrel domain-like"/>
    <property type="match status" value="1"/>
</dbReference>
<proteinExistence type="predicted"/>
<evidence type="ECO:0000259" key="4">
    <source>
        <dbReference type="PROSITE" id="PS51340"/>
    </source>
</evidence>
<dbReference type="EMBL" id="CAJVRM010000318">
    <property type="protein sequence ID" value="CAG8979522.1"/>
    <property type="molecule type" value="Genomic_DNA"/>
</dbReference>
<dbReference type="PROSITE" id="PS51384">
    <property type="entry name" value="FAD_FR"/>
    <property type="match status" value="1"/>
</dbReference>
<dbReference type="PROSITE" id="PS00197">
    <property type="entry name" value="2FE2S_FER_1"/>
    <property type="match status" value="1"/>
</dbReference>
<dbReference type="SUPFAM" id="SSF52343">
    <property type="entry name" value="Ferredoxin reductase-like, C-terminal NADP-linked domain"/>
    <property type="match status" value="1"/>
</dbReference>
<feature type="domain" description="FAD-binding FR-type" evidence="5">
    <location>
        <begin position="244"/>
        <end position="349"/>
    </location>
</feature>
<dbReference type="PROSITE" id="PS51085">
    <property type="entry name" value="2FE2S_FER_2"/>
    <property type="match status" value="1"/>
</dbReference>
<dbReference type="CDD" id="cd06185">
    <property type="entry name" value="PDR_like"/>
    <property type="match status" value="1"/>
</dbReference>
<dbReference type="InterPro" id="IPR017938">
    <property type="entry name" value="Riboflavin_synthase-like_b-brl"/>
</dbReference>
<evidence type="ECO:0000259" key="5">
    <source>
        <dbReference type="PROSITE" id="PS51384"/>
    </source>
</evidence>
<keyword evidence="1" id="KW-0479">Metal-binding</keyword>
<dbReference type="Gene3D" id="2.40.30.10">
    <property type="entry name" value="Translation factors"/>
    <property type="match status" value="1"/>
</dbReference>
<dbReference type="InterPro" id="IPR052353">
    <property type="entry name" value="Benzoxazolinone_Detox_Enz"/>
</dbReference>
<dbReference type="Pfam" id="PF00111">
    <property type="entry name" value="Fer2"/>
    <property type="match status" value="1"/>
</dbReference>
<evidence type="ECO:0008006" key="8">
    <source>
        <dbReference type="Google" id="ProtNLM"/>
    </source>
</evidence>
<dbReference type="InterPro" id="IPR001041">
    <property type="entry name" value="2Fe-2S_ferredoxin-type"/>
</dbReference>
<organism evidence="6 7">
    <name type="scientific">Hymenoscyphus albidus</name>
    <dbReference type="NCBI Taxonomy" id="595503"/>
    <lineage>
        <taxon>Eukaryota</taxon>
        <taxon>Fungi</taxon>
        <taxon>Dikarya</taxon>
        <taxon>Ascomycota</taxon>
        <taxon>Pezizomycotina</taxon>
        <taxon>Leotiomycetes</taxon>
        <taxon>Helotiales</taxon>
        <taxon>Helotiaceae</taxon>
        <taxon>Hymenoscyphus</taxon>
    </lineage>
</organism>
<dbReference type="SUPFAM" id="SSF63380">
    <property type="entry name" value="Riboflavin synthase domain-like"/>
    <property type="match status" value="1"/>
</dbReference>
<dbReference type="InterPro" id="IPR005302">
    <property type="entry name" value="MoCF_Sase_C"/>
</dbReference>
<dbReference type="InterPro" id="IPR011037">
    <property type="entry name" value="Pyrv_Knase-like_insert_dom_sf"/>
</dbReference>
<keyword evidence="1" id="KW-0408">Iron</keyword>
<dbReference type="InterPro" id="IPR039261">
    <property type="entry name" value="FNR_nucleotide-bd"/>
</dbReference>
<dbReference type="OrthoDB" id="5390at2759"/>
<dbReference type="Proteomes" id="UP000701801">
    <property type="component" value="Unassembled WGS sequence"/>
</dbReference>
<dbReference type="Gene3D" id="3.10.20.30">
    <property type="match status" value="1"/>
</dbReference>
<dbReference type="GO" id="GO:0030151">
    <property type="term" value="F:molybdenum ion binding"/>
    <property type="evidence" value="ECO:0007669"/>
    <property type="project" value="InterPro"/>
</dbReference>
<accession>A0A9N9LW02</accession>
<dbReference type="PRINTS" id="PR00409">
    <property type="entry name" value="PHDIOXRDTASE"/>
</dbReference>
<dbReference type="InterPro" id="IPR036010">
    <property type="entry name" value="2Fe-2S_ferredoxin-like_sf"/>
</dbReference>
<protein>
    <recommendedName>
        <fullName evidence="8">PK beta-barrel-protein domain-containing protein-like protein</fullName>
    </recommendedName>
</protein>